<dbReference type="Proteomes" id="UP001164746">
    <property type="component" value="Chromosome 12"/>
</dbReference>
<proteinExistence type="predicted"/>
<dbReference type="InterPro" id="IPR004244">
    <property type="entry name" value="Transposase_22"/>
</dbReference>
<sequence>MARTDRRTGSRTEFHHFESTMVAFHLLENTTVSFHHLQSMTVAFHHLQNQMWYSTTCRAQNMAFHHLHSTIVAFHSSQSTKCGIPALEEHKESISGKNSTAISTDSKTNPLQTPSKPSTGKRDLTSPFDPNDSKRVRERSVDLDLPREHTNMSDSGATSNFRSEDFSQISALIQKSFQEQLPDMVKSIVDGVLQGINAKVSAIENENASLKSRVCKLETKLRNADSRQDRLEQYSRRNCLRLSGVTEADGESTDKLVMELASAIGSGLSLDEIDRCHRLGKSPPKEVSFSDIVSGITVAGNSGAKSVRTKPRDIIIKFVSYRARNKMYSCKSKLKNTGYKAGFLNEDLTKSRSQLYYQSRVLAQRKLINSTWASDGTVIIKSHANRYYRIESEKNFTSLKQEEGISG</sequence>
<accession>A0ABY7FEV3</accession>
<dbReference type="PANTHER" id="PTHR11505">
    <property type="entry name" value="L1 TRANSPOSABLE ELEMENT-RELATED"/>
    <property type="match status" value="1"/>
</dbReference>
<feature type="compositionally biased region" description="Basic and acidic residues" evidence="1">
    <location>
        <begin position="131"/>
        <end position="151"/>
    </location>
</feature>
<feature type="region of interest" description="Disordered" evidence="1">
    <location>
        <begin position="91"/>
        <end position="161"/>
    </location>
</feature>
<organism evidence="2 3">
    <name type="scientific">Mya arenaria</name>
    <name type="common">Soft-shell clam</name>
    <dbReference type="NCBI Taxonomy" id="6604"/>
    <lineage>
        <taxon>Eukaryota</taxon>
        <taxon>Metazoa</taxon>
        <taxon>Spiralia</taxon>
        <taxon>Lophotrochozoa</taxon>
        <taxon>Mollusca</taxon>
        <taxon>Bivalvia</taxon>
        <taxon>Autobranchia</taxon>
        <taxon>Heteroconchia</taxon>
        <taxon>Euheterodonta</taxon>
        <taxon>Imparidentia</taxon>
        <taxon>Neoheterodontei</taxon>
        <taxon>Myida</taxon>
        <taxon>Myoidea</taxon>
        <taxon>Myidae</taxon>
        <taxon>Mya</taxon>
    </lineage>
</organism>
<reference evidence="2" key="1">
    <citation type="submission" date="2022-11" db="EMBL/GenBank/DDBJ databases">
        <title>Centuries of genome instability and evolution in soft-shell clam transmissible cancer (bioRxiv).</title>
        <authorList>
            <person name="Hart S.F.M."/>
            <person name="Yonemitsu M.A."/>
            <person name="Giersch R.M."/>
            <person name="Beal B.F."/>
            <person name="Arriagada G."/>
            <person name="Davis B.W."/>
            <person name="Ostrander E.A."/>
            <person name="Goff S.P."/>
            <person name="Metzger M.J."/>
        </authorList>
    </citation>
    <scope>NUCLEOTIDE SEQUENCE</scope>
    <source>
        <strain evidence="2">MELC-2E11</strain>
        <tissue evidence="2">Siphon/mantle</tissue>
    </source>
</reference>
<evidence type="ECO:0008006" key="4">
    <source>
        <dbReference type="Google" id="ProtNLM"/>
    </source>
</evidence>
<feature type="compositionally biased region" description="Polar residues" evidence="1">
    <location>
        <begin position="95"/>
        <end position="118"/>
    </location>
</feature>
<keyword evidence="3" id="KW-1185">Reference proteome</keyword>
<dbReference type="Gene3D" id="3.30.70.1820">
    <property type="entry name" value="L1 transposable element, RRM domain"/>
    <property type="match status" value="1"/>
</dbReference>
<evidence type="ECO:0000256" key="1">
    <source>
        <dbReference type="SAM" id="MobiDB-lite"/>
    </source>
</evidence>
<evidence type="ECO:0000313" key="3">
    <source>
        <dbReference type="Proteomes" id="UP001164746"/>
    </source>
</evidence>
<feature type="compositionally biased region" description="Polar residues" evidence="1">
    <location>
        <begin position="152"/>
        <end position="161"/>
    </location>
</feature>
<gene>
    <name evidence="2" type="ORF">MAR_014654</name>
</gene>
<dbReference type="EMBL" id="CP111023">
    <property type="protein sequence ID" value="WAR20680.1"/>
    <property type="molecule type" value="Genomic_DNA"/>
</dbReference>
<name>A0ABY7FEV3_MYAAR</name>
<protein>
    <recommendedName>
        <fullName evidence="4">Zinc finger DNA binding protein</fullName>
    </recommendedName>
</protein>
<evidence type="ECO:0000313" key="2">
    <source>
        <dbReference type="EMBL" id="WAR20680.1"/>
    </source>
</evidence>